<name>A0A2T0XEJ9_9BURK</name>
<reference evidence="1 2" key="1">
    <citation type="submission" date="2018-03" db="EMBL/GenBank/DDBJ databases">
        <title>Genomic Encyclopedia of Type Strains, Phase III (KMG-III): the genomes of soil and plant-associated and newly described type strains.</title>
        <authorList>
            <person name="Whitman W."/>
        </authorList>
    </citation>
    <scope>NUCLEOTIDE SEQUENCE [LARGE SCALE GENOMIC DNA]</scope>
    <source>
        <strain evidence="1 2">MWH-P2sevCIIIb</strain>
    </source>
</reference>
<dbReference type="Gene3D" id="1.10.3230.30">
    <property type="entry name" value="Phage gp6-like head-tail connector protein"/>
    <property type="match status" value="1"/>
</dbReference>
<dbReference type="EMBL" id="PVTV01000015">
    <property type="protein sequence ID" value="PRY97300.1"/>
    <property type="molecule type" value="Genomic_DNA"/>
</dbReference>
<sequence length="98" mass="10959">MSVLELVKASLRGADDEDDALLLQLIDSASRECAQYIYGGVPDYDLAGAAKNPVHVPELVNGIVILVQADYEDDHARRDEYVAVARKLWWPYRNDLSI</sequence>
<keyword evidence="2" id="KW-1185">Reference proteome</keyword>
<dbReference type="InterPro" id="IPR021146">
    <property type="entry name" value="Phage_gp6-like_head-tail"/>
</dbReference>
<proteinExistence type="predicted"/>
<comment type="caution">
    <text evidence="1">The sequence shown here is derived from an EMBL/GenBank/DDBJ whole genome shotgun (WGS) entry which is preliminary data.</text>
</comment>
<evidence type="ECO:0000313" key="1">
    <source>
        <dbReference type="EMBL" id="PRY97300.1"/>
    </source>
</evidence>
<accession>A0A2T0XEJ9</accession>
<dbReference type="InterPro" id="IPR006450">
    <property type="entry name" value="Phage_HK97_gp6-like"/>
</dbReference>
<evidence type="ECO:0000313" key="2">
    <source>
        <dbReference type="Proteomes" id="UP000238308"/>
    </source>
</evidence>
<dbReference type="CDD" id="cd08054">
    <property type="entry name" value="gp6"/>
    <property type="match status" value="1"/>
</dbReference>
<dbReference type="Proteomes" id="UP000238308">
    <property type="component" value="Unassembled WGS sequence"/>
</dbReference>
<organism evidence="1 2">
    <name type="scientific">Jezberella montanilacus</name>
    <dbReference type="NCBI Taxonomy" id="323426"/>
    <lineage>
        <taxon>Bacteria</taxon>
        <taxon>Pseudomonadati</taxon>
        <taxon>Pseudomonadota</taxon>
        <taxon>Betaproteobacteria</taxon>
        <taxon>Burkholderiales</taxon>
        <taxon>Alcaligenaceae</taxon>
        <taxon>Jezberella</taxon>
    </lineage>
</organism>
<gene>
    <name evidence="1" type="ORF">BCM14_2445</name>
</gene>
<dbReference type="NCBIfam" id="TIGR01560">
    <property type="entry name" value="put_DNA_pack"/>
    <property type="match status" value="1"/>
</dbReference>
<protein>
    <submittedName>
        <fullName evidence="1">Gp6-like head-tail connector protein</fullName>
    </submittedName>
</protein>
<dbReference type="AlphaFoldDB" id="A0A2T0XEJ9"/>
<dbReference type="Pfam" id="PF05135">
    <property type="entry name" value="Phage_connect_1"/>
    <property type="match status" value="1"/>
</dbReference>